<reference evidence="3 4" key="1">
    <citation type="submission" date="2019-01" db="EMBL/GenBank/DDBJ databases">
        <title>Draft genome sequence of Dictyobacter sp. Uno17.</title>
        <authorList>
            <person name="Wang C.M."/>
            <person name="Zheng Y."/>
            <person name="Sakai Y."/>
            <person name="Abe K."/>
            <person name="Yokota A."/>
            <person name="Yabe S."/>
        </authorList>
    </citation>
    <scope>NUCLEOTIDE SEQUENCE [LARGE SCALE GENOMIC DNA]</scope>
    <source>
        <strain evidence="3 4">Uno17</strain>
    </source>
</reference>
<proteinExistence type="predicted"/>
<dbReference type="RefSeq" id="WP_149400917.1">
    <property type="nucleotide sequence ID" value="NZ_BIXY01000016.1"/>
</dbReference>
<keyword evidence="2" id="KW-0472">Membrane</keyword>
<feature type="region of interest" description="Disordered" evidence="1">
    <location>
        <begin position="1"/>
        <end position="58"/>
    </location>
</feature>
<sequence>MPKKTAAARSGAQYQRARGQKSFELVRPEGAENESALVEAQAEPEQVRPVPAAVVPTKKGKSSAEKKLEVSATTAAVVKEEPVVASSATATVGPQSASARIAARRQASQKTSQRQGAALITAEHFSYVRRDLITIAILATIMVAAIVILYFVLI</sequence>
<keyword evidence="2" id="KW-0812">Transmembrane</keyword>
<keyword evidence="2" id="KW-1133">Transmembrane helix</keyword>
<name>A0A5A5TA69_9CHLR</name>
<feature type="transmembrane region" description="Helical" evidence="2">
    <location>
        <begin position="132"/>
        <end position="153"/>
    </location>
</feature>
<protein>
    <submittedName>
        <fullName evidence="3">Uncharacterized protein</fullName>
    </submittedName>
</protein>
<evidence type="ECO:0000313" key="4">
    <source>
        <dbReference type="Proteomes" id="UP000322530"/>
    </source>
</evidence>
<gene>
    <name evidence="3" type="ORF">KDI_14770</name>
</gene>
<comment type="caution">
    <text evidence="3">The sequence shown here is derived from an EMBL/GenBank/DDBJ whole genome shotgun (WGS) entry which is preliminary data.</text>
</comment>
<evidence type="ECO:0000256" key="1">
    <source>
        <dbReference type="SAM" id="MobiDB-lite"/>
    </source>
</evidence>
<keyword evidence="4" id="KW-1185">Reference proteome</keyword>
<organism evidence="3 4">
    <name type="scientific">Dictyobacter arantiisoli</name>
    <dbReference type="NCBI Taxonomy" id="2014874"/>
    <lineage>
        <taxon>Bacteria</taxon>
        <taxon>Bacillati</taxon>
        <taxon>Chloroflexota</taxon>
        <taxon>Ktedonobacteria</taxon>
        <taxon>Ktedonobacterales</taxon>
        <taxon>Dictyobacteraceae</taxon>
        <taxon>Dictyobacter</taxon>
    </lineage>
</organism>
<evidence type="ECO:0000256" key="2">
    <source>
        <dbReference type="SAM" id="Phobius"/>
    </source>
</evidence>
<evidence type="ECO:0000313" key="3">
    <source>
        <dbReference type="EMBL" id="GCF07913.1"/>
    </source>
</evidence>
<dbReference type="EMBL" id="BIXY01000016">
    <property type="protein sequence ID" value="GCF07913.1"/>
    <property type="molecule type" value="Genomic_DNA"/>
</dbReference>
<dbReference type="AlphaFoldDB" id="A0A5A5TA69"/>
<dbReference type="OrthoDB" id="162875at2"/>
<accession>A0A5A5TA69</accession>
<dbReference type="Proteomes" id="UP000322530">
    <property type="component" value="Unassembled WGS sequence"/>
</dbReference>